<gene>
    <name evidence="1" type="ORF">EYF80_043671</name>
</gene>
<keyword evidence="2" id="KW-1185">Reference proteome</keyword>
<dbReference type="AlphaFoldDB" id="A0A4Z2FZ48"/>
<evidence type="ECO:0000313" key="1">
    <source>
        <dbReference type="EMBL" id="TNN46125.1"/>
    </source>
</evidence>
<name>A0A4Z2FZ48_9TELE</name>
<evidence type="ECO:0000313" key="2">
    <source>
        <dbReference type="Proteomes" id="UP000314294"/>
    </source>
</evidence>
<comment type="caution">
    <text evidence="1">The sequence shown here is derived from an EMBL/GenBank/DDBJ whole genome shotgun (WGS) entry which is preliminary data.</text>
</comment>
<reference evidence="1 2" key="1">
    <citation type="submission" date="2019-03" db="EMBL/GenBank/DDBJ databases">
        <title>First draft genome of Liparis tanakae, snailfish: a comprehensive survey of snailfish specific genes.</title>
        <authorList>
            <person name="Kim W."/>
            <person name="Song I."/>
            <person name="Jeong J.-H."/>
            <person name="Kim D."/>
            <person name="Kim S."/>
            <person name="Ryu S."/>
            <person name="Song J.Y."/>
            <person name="Lee S.K."/>
        </authorList>
    </citation>
    <scope>NUCLEOTIDE SEQUENCE [LARGE SCALE GENOMIC DNA]</scope>
    <source>
        <tissue evidence="1">Muscle</tissue>
    </source>
</reference>
<dbReference type="Proteomes" id="UP000314294">
    <property type="component" value="Unassembled WGS sequence"/>
</dbReference>
<proteinExistence type="predicted"/>
<sequence>MKSGTAADQGSGGSAAEAGGSVRAASLGCVEASPPEPSRAARSAIRGALKGAFHRLIEAADWKEDGDCEVTEGGRECCSVWGGASKHTRSGRKRP</sequence>
<dbReference type="EMBL" id="SRLO01000806">
    <property type="protein sequence ID" value="TNN46125.1"/>
    <property type="molecule type" value="Genomic_DNA"/>
</dbReference>
<organism evidence="1 2">
    <name type="scientific">Liparis tanakae</name>
    <name type="common">Tanaka's snailfish</name>
    <dbReference type="NCBI Taxonomy" id="230148"/>
    <lineage>
        <taxon>Eukaryota</taxon>
        <taxon>Metazoa</taxon>
        <taxon>Chordata</taxon>
        <taxon>Craniata</taxon>
        <taxon>Vertebrata</taxon>
        <taxon>Euteleostomi</taxon>
        <taxon>Actinopterygii</taxon>
        <taxon>Neopterygii</taxon>
        <taxon>Teleostei</taxon>
        <taxon>Neoteleostei</taxon>
        <taxon>Acanthomorphata</taxon>
        <taxon>Eupercaria</taxon>
        <taxon>Perciformes</taxon>
        <taxon>Cottioidei</taxon>
        <taxon>Cottales</taxon>
        <taxon>Liparidae</taxon>
        <taxon>Liparis</taxon>
    </lineage>
</organism>
<protein>
    <submittedName>
        <fullName evidence="1">Uncharacterized protein</fullName>
    </submittedName>
</protein>
<accession>A0A4Z2FZ48</accession>